<dbReference type="KEGG" id="aun:AWM73_03090"/>
<dbReference type="SUPFAM" id="SSF109604">
    <property type="entry name" value="HD-domain/PDEase-like"/>
    <property type="match status" value="1"/>
</dbReference>
<evidence type="ECO:0000313" key="2">
    <source>
        <dbReference type="EMBL" id="QPS01098.1"/>
    </source>
</evidence>
<dbReference type="GeneID" id="35767229"/>
<dbReference type="AlphaFoldDB" id="A0A109REI8"/>
<dbReference type="Proteomes" id="UP001069145">
    <property type="component" value="Unassembled WGS sequence"/>
</dbReference>
<reference evidence="1" key="2">
    <citation type="submission" date="2022-09" db="EMBL/GenBank/DDBJ databases">
        <title>Aerococcus urinae taxonomy study.</title>
        <authorList>
            <person name="Christensen J."/>
            <person name="Senneby E."/>
        </authorList>
    </citation>
    <scope>NUCLEOTIDE SEQUENCE</scope>
    <source>
        <strain evidence="1">NLD-066-U95</strain>
    </source>
</reference>
<dbReference type="Proteomes" id="UP000594771">
    <property type="component" value="Chromosome"/>
</dbReference>
<evidence type="ECO:0000313" key="1">
    <source>
        <dbReference type="EMBL" id="MCY3053015.1"/>
    </source>
</evidence>
<dbReference type="EMBL" id="CP065662">
    <property type="protein sequence ID" value="QPS01098.1"/>
    <property type="molecule type" value="Genomic_DNA"/>
</dbReference>
<organism evidence="2 3">
    <name type="scientific">Aerococcus urinae</name>
    <dbReference type="NCBI Taxonomy" id="1376"/>
    <lineage>
        <taxon>Bacteria</taxon>
        <taxon>Bacillati</taxon>
        <taxon>Bacillota</taxon>
        <taxon>Bacilli</taxon>
        <taxon>Lactobacillales</taxon>
        <taxon>Aerococcaceae</taxon>
        <taxon>Aerococcus</taxon>
    </lineage>
</organism>
<keyword evidence="2" id="KW-0418">Kinase</keyword>
<dbReference type="EMBL" id="JAOTML010000003">
    <property type="protein sequence ID" value="MCY3053015.1"/>
    <property type="molecule type" value="Genomic_DNA"/>
</dbReference>
<dbReference type="Gene3D" id="1.10.3210.10">
    <property type="entry name" value="Hypothetical protein af1432"/>
    <property type="match status" value="1"/>
</dbReference>
<sequence length="138" mass="16108">MISYIKALIIAAVAHWGQKDKGGHLYFFHPFRVSRGVKNPRVKIVALLHDVLEDSGRFNLSDFNFLDDEQKEALCLLTHNKAVDYFDYIKQIKENKIAREVKLSDLKDNMNLTRLSEVTDQDIKRYKKYQKAKTYLAS</sequence>
<evidence type="ECO:0000313" key="4">
    <source>
        <dbReference type="Proteomes" id="UP001069145"/>
    </source>
</evidence>
<dbReference type="RefSeq" id="WP_060778043.1">
    <property type="nucleotide sequence ID" value="NZ_CAJHLF010000003.1"/>
</dbReference>
<dbReference type="OrthoDB" id="9802385at2"/>
<evidence type="ECO:0000313" key="3">
    <source>
        <dbReference type="Proteomes" id="UP000594771"/>
    </source>
</evidence>
<gene>
    <name evidence="2" type="ORF">I6G68_06955</name>
    <name evidence="1" type="ORF">ODY43_03345</name>
</gene>
<dbReference type="GO" id="GO:0016301">
    <property type="term" value="F:kinase activity"/>
    <property type="evidence" value="ECO:0007669"/>
    <property type="project" value="UniProtKB-KW"/>
</dbReference>
<name>A0A109REI8_9LACT</name>
<keyword evidence="2" id="KW-0808">Transferase</keyword>
<keyword evidence="4" id="KW-1185">Reference proteome</keyword>
<proteinExistence type="predicted"/>
<protein>
    <submittedName>
        <fullName evidence="2">GTP pyrophosphokinase</fullName>
    </submittedName>
</protein>
<accession>A0A109REI8</accession>
<reference evidence="2 3" key="1">
    <citation type="submission" date="2020-12" db="EMBL/GenBank/DDBJ databases">
        <title>FDA dAtabase for Regulatory Grade micrObial Sequences (FDA-ARGOS): Supporting development and validation of Infectious Disease Dx tests.</title>
        <authorList>
            <person name="Sproer C."/>
            <person name="Gronow S."/>
            <person name="Severitt S."/>
            <person name="Schroder I."/>
            <person name="Tallon L."/>
            <person name="Sadzewicz L."/>
            <person name="Zhao X."/>
            <person name="Boylan J."/>
            <person name="Ott S."/>
            <person name="Bowen H."/>
            <person name="Vavikolanu K."/>
            <person name="Mehta A."/>
            <person name="Aluvathingal J."/>
            <person name="Nadendla S."/>
            <person name="Lowell S."/>
            <person name="Myers T."/>
            <person name="Yan Y."/>
            <person name="Sichtig H."/>
        </authorList>
    </citation>
    <scope>NUCLEOTIDE SEQUENCE [LARGE SCALE GENOMIC DNA]</scope>
    <source>
        <strain evidence="2 3">FDAARGOS_911</strain>
    </source>
</reference>